<feature type="transmembrane region" description="Helical" evidence="6">
    <location>
        <begin position="184"/>
        <end position="205"/>
    </location>
</feature>
<evidence type="ECO:0000313" key="7">
    <source>
        <dbReference type="EMBL" id="SHE30058.1"/>
    </source>
</evidence>
<feature type="transmembrane region" description="Helical" evidence="6">
    <location>
        <begin position="217"/>
        <end position="240"/>
    </location>
</feature>
<dbReference type="OrthoDB" id="5241646at2"/>
<gene>
    <name evidence="7" type="ORF">SAMN02745225_00213</name>
</gene>
<feature type="transmembrane region" description="Helical" evidence="6">
    <location>
        <begin position="28"/>
        <end position="46"/>
    </location>
</feature>
<keyword evidence="4 6" id="KW-1133">Transmembrane helix</keyword>
<evidence type="ECO:0000256" key="1">
    <source>
        <dbReference type="ARBA" id="ARBA00004651"/>
    </source>
</evidence>
<dbReference type="GO" id="GO:0005886">
    <property type="term" value="C:plasma membrane"/>
    <property type="evidence" value="ECO:0007669"/>
    <property type="project" value="UniProtKB-SubCell"/>
</dbReference>
<name>A0A1M4SD14_9ACTN</name>
<evidence type="ECO:0000256" key="5">
    <source>
        <dbReference type="ARBA" id="ARBA00023136"/>
    </source>
</evidence>
<keyword evidence="2" id="KW-1003">Cell membrane</keyword>
<organism evidence="7 8">
    <name type="scientific">Ferrithrix thermotolerans DSM 19514</name>
    <dbReference type="NCBI Taxonomy" id="1121881"/>
    <lineage>
        <taxon>Bacteria</taxon>
        <taxon>Bacillati</taxon>
        <taxon>Actinomycetota</taxon>
        <taxon>Acidimicrobiia</taxon>
        <taxon>Acidimicrobiales</taxon>
        <taxon>Acidimicrobiaceae</taxon>
        <taxon>Ferrithrix</taxon>
    </lineage>
</organism>
<protein>
    <submittedName>
        <fullName evidence="7">Cytochrome c oxidase assembly factor CtaG</fullName>
    </submittedName>
</protein>
<keyword evidence="5 6" id="KW-0472">Membrane</keyword>
<feature type="transmembrane region" description="Helical" evidence="6">
    <location>
        <begin position="265"/>
        <end position="283"/>
    </location>
</feature>
<evidence type="ECO:0000256" key="4">
    <source>
        <dbReference type="ARBA" id="ARBA00022989"/>
    </source>
</evidence>
<dbReference type="InterPro" id="IPR019108">
    <property type="entry name" value="Caa3_assmbl_CtaG-rel"/>
</dbReference>
<sequence>MPDMNMSAVSSHAGFVVKYLLSNWSLDLIITLPFIIVPSLLYFRGLKVAYRDQSEGRPLSVGADTQSVIMFMIGMFLMSVSFFTPVMYWSMVYLYMHMLIHVLVMIAVPPFIVGSKPWQIMRLGVPNRLDGAMDKLATIVSLEGPLASIMRFLTNPLLALIYFIAVMWVWFYPPLMTYAVTNEYVMDLMHFTFITAGIGLFVHLIDNPPFPKRVGNPVIRLGMILVGTYSSFMLAMLLGLSSGPWFSVYSHIPGKTLSAMADQQIAASVLWVLCMEPFVYTAYYNIKLWMSQSDAGEYNEPTPWLKRIKRPVVVPPGSQN</sequence>
<reference evidence="8" key="1">
    <citation type="submission" date="2016-11" db="EMBL/GenBank/DDBJ databases">
        <authorList>
            <person name="Varghese N."/>
            <person name="Submissions S."/>
        </authorList>
    </citation>
    <scope>NUCLEOTIDE SEQUENCE [LARGE SCALE GENOMIC DNA]</scope>
    <source>
        <strain evidence="8">DSM 19514</strain>
    </source>
</reference>
<dbReference type="Proteomes" id="UP000184295">
    <property type="component" value="Unassembled WGS sequence"/>
</dbReference>
<dbReference type="STRING" id="1121881.SAMN02745225_00213"/>
<keyword evidence="3 6" id="KW-0812">Transmembrane</keyword>
<dbReference type="EMBL" id="FQUL01000002">
    <property type="protein sequence ID" value="SHE30058.1"/>
    <property type="molecule type" value="Genomic_DNA"/>
</dbReference>
<evidence type="ECO:0000256" key="2">
    <source>
        <dbReference type="ARBA" id="ARBA00022475"/>
    </source>
</evidence>
<proteinExistence type="predicted"/>
<evidence type="ECO:0000256" key="6">
    <source>
        <dbReference type="SAM" id="Phobius"/>
    </source>
</evidence>
<feature type="transmembrane region" description="Helical" evidence="6">
    <location>
        <begin position="94"/>
        <end position="113"/>
    </location>
</feature>
<dbReference type="Pfam" id="PF09678">
    <property type="entry name" value="Caa3_CtaG"/>
    <property type="match status" value="1"/>
</dbReference>
<evidence type="ECO:0000313" key="8">
    <source>
        <dbReference type="Proteomes" id="UP000184295"/>
    </source>
</evidence>
<evidence type="ECO:0000256" key="3">
    <source>
        <dbReference type="ARBA" id="ARBA00022692"/>
    </source>
</evidence>
<dbReference type="AlphaFoldDB" id="A0A1M4SD14"/>
<feature type="transmembrane region" description="Helical" evidence="6">
    <location>
        <begin position="152"/>
        <end position="172"/>
    </location>
</feature>
<feature type="transmembrane region" description="Helical" evidence="6">
    <location>
        <begin position="67"/>
        <end position="88"/>
    </location>
</feature>
<keyword evidence="8" id="KW-1185">Reference proteome</keyword>
<comment type="subcellular location">
    <subcellularLocation>
        <location evidence="1">Cell membrane</location>
        <topology evidence="1">Multi-pass membrane protein</topology>
    </subcellularLocation>
</comment>
<accession>A0A1M4SD14</accession>